<dbReference type="SMART" id="SM00448">
    <property type="entry name" value="REC"/>
    <property type="match status" value="1"/>
</dbReference>
<gene>
    <name evidence="12" type="ORF">HY912_22990</name>
</gene>
<dbReference type="InterPro" id="IPR039420">
    <property type="entry name" value="WalR-like"/>
</dbReference>
<dbReference type="SUPFAM" id="SSF52172">
    <property type="entry name" value="CheY-like"/>
    <property type="match status" value="1"/>
</dbReference>
<dbReference type="InterPro" id="IPR001867">
    <property type="entry name" value="OmpR/PhoB-type_DNA-bd"/>
</dbReference>
<evidence type="ECO:0000256" key="9">
    <source>
        <dbReference type="PROSITE-ProRule" id="PRU01091"/>
    </source>
</evidence>
<feature type="modified residue" description="4-aspartylphosphate" evidence="8">
    <location>
        <position position="52"/>
    </location>
</feature>
<dbReference type="FunFam" id="1.10.10.10:FF:000018">
    <property type="entry name" value="DNA-binding response regulator ResD"/>
    <property type="match status" value="1"/>
</dbReference>
<dbReference type="CDD" id="cd00383">
    <property type="entry name" value="trans_reg_C"/>
    <property type="match status" value="1"/>
</dbReference>
<evidence type="ECO:0000313" key="13">
    <source>
        <dbReference type="Proteomes" id="UP000807825"/>
    </source>
</evidence>
<dbReference type="PANTHER" id="PTHR48111">
    <property type="entry name" value="REGULATOR OF RPOS"/>
    <property type="match status" value="1"/>
</dbReference>
<evidence type="ECO:0000256" key="3">
    <source>
        <dbReference type="ARBA" id="ARBA00023012"/>
    </source>
</evidence>
<evidence type="ECO:0000256" key="1">
    <source>
        <dbReference type="ARBA" id="ARBA00013332"/>
    </source>
</evidence>
<comment type="caution">
    <text evidence="12">The sequence shown here is derived from an EMBL/GenBank/DDBJ whole genome shotgun (WGS) entry which is preliminary data.</text>
</comment>
<evidence type="ECO:0000259" key="11">
    <source>
        <dbReference type="PROSITE" id="PS51755"/>
    </source>
</evidence>
<evidence type="ECO:0000256" key="2">
    <source>
        <dbReference type="ARBA" id="ARBA00022553"/>
    </source>
</evidence>
<dbReference type="InterPro" id="IPR016032">
    <property type="entry name" value="Sig_transdc_resp-reg_C-effctor"/>
</dbReference>
<evidence type="ECO:0000259" key="10">
    <source>
        <dbReference type="PROSITE" id="PS50110"/>
    </source>
</evidence>
<dbReference type="Gene3D" id="1.10.10.10">
    <property type="entry name" value="Winged helix-like DNA-binding domain superfamily/Winged helix DNA-binding domain"/>
    <property type="match status" value="1"/>
</dbReference>
<feature type="domain" description="Response regulatory" evidence="10">
    <location>
        <begin position="3"/>
        <end position="116"/>
    </location>
</feature>
<dbReference type="FunFam" id="3.40.50.2300:FF:000001">
    <property type="entry name" value="DNA-binding response regulator PhoB"/>
    <property type="match status" value="1"/>
</dbReference>
<comment type="function">
    <text evidence="7">This protein is a positive regulator for the phosphate regulon. Transcription of this operon is positively regulated by PhoB and PhoR when phosphate is limited.</text>
</comment>
<dbReference type="Pfam" id="PF00072">
    <property type="entry name" value="Response_reg"/>
    <property type="match status" value="1"/>
</dbReference>
<dbReference type="InterPro" id="IPR001789">
    <property type="entry name" value="Sig_transdc_resp-reg_receiver"/>
</dbReference>
<dbReference type="GO" id="GO:0005829">
    <property type="term" value="C:cytosol"/>
    <property type="evidence" value="ECO:0007669"/>
    <property type="project" value="TreeGrafter"/>
</dbReference>
<dbReference type="SUPFAM" id="SSF46894">
    <property type="entry name" value="C-terminal effector domain of the bipartite response regulators"/>
    <property type="match status" value="1"/>
</dbReference>
<evidence type="ECO:0000256" key="5">
    <source>
        <dbReference type="ARBA" id="ARBA00023125"/>
    </source>
</evidence>
<dbReference type="Gene3D" id="6.10.250.690">
    <property type="match status" value="1"/>
</dbReference>
<dbReference type="PANTHER" id="PTHR48111:SF1">
    <property type="entry name" value="TWO-COMPONENT RESPONSE REGULATOR ORR33"/>
    <property type="match status" value="1"/>
</dbReference>
<keyword evidence="4" id="KW-0805">Transcription regulation</keyword>
<evidence type="ECO:0000256" key="4">
    <source>
        <dbReference type="ARBA" id="ARBA00023015"/>
    </source>
</evidence>
<accession>A0A9D6V9F4</accession>
<dbReference type="GO" id="GO:0006355">
    <property type="term" value="P:regulation of DNA-templated transcription"/>
    <property type="evidence" value="ECO:0007669"/>
    <property type="project" value="InterPro"/>
</dbReference>
<protein>
    <recommendedName>
        <fullName evidence="1">Phosphate regulon transcriptional regulatory protein PhoB</fullName>
    </recommendedName>
</protein>
<dbReference type="Proteomes" id="UP000807825">
    <property type="component" value="Unassembled WGS sequence"/>
</dbReference>
<dbReference type="GO" id="GO:0032993">
    <property type="term" value="C:protein-DNA complex"/>
    <property type="evidence" value="ECO:0007669"/>
    <property type="project" value="TreeGrafter"/>
</dbReference>
<organism evidence="12 13">
    <name type="scientific">Desulfomonile tiedjei</name>
    <dbReference type="NCBI Taxonomy" id="2358"/>
    <lineage>
        <taxon>Bacteria</taxon>
        <taxon>Pseudomonadati</taxon>
        <taxon>Thermodesulfobacteriota</taxon>
        <taxon>Desulfomonilia</taxon>
        <taxon>Desulfomonilales</taxon>
        <taxon>Desulfomonilaceae</taxon>
        <taxon>Desulfomonile</taxon>
    </lineage>
</organism>
<dbReference type="PROSITE" id="PS51755">
    <property type="entry name" value="OMPR_PHOB"/>
    <property type="match status" value="1"/>
</dbReference>
<dbReference type="Gene3D" id="3.40.50.2300">
    <property type="match status" value="1"/>
</dbReference>
<dbReference type="GO" id="GO:0000976">
    <property type="term" value="F:transcription cis-regulatory region binding"/>
    <property type="evidence" value="ECO:0007669"/>
    <property type="project" value="TreeGrafter"/>
</dbReference>
<sequence>MEPILLVDDDPDILRILKDNLELDGYSVAVSSTGKDALQAFDKARPGLIILDLSLPDIDGIQVCRRIRDKSSVPIIMLTARDRVPEKVLGLESGADDYMSKPFDYLELAARIRALLRRSGLSTPAEVIEIGGFKIDNGQNAVAKNGKKLALTQREFNLMVFLAKNAGRAMSRSAIRQAIWADRDLYRDSRTIDVHVQHLRAKVEDNPAAPKYILTVPGVGYMFAHGDE</sequence>
<keyword evidence="3" id="KW-0902">Two-component regulatory system</keyword>
<evidence type="ECO:0000256" key="8">
    <source>
        <dbReference type="PROSITE-ProRule" id="PRU00169"/>
    </source>
</evidence>
<evidence type="ECO:0000256" key="7">
    <source>
        <dbReference type="ARBA" id="ARBA00024735"/>
    </source>
</evidence>
<dbReference type="InterPro" id="IPR011006">
    <property type="entry name" value="CheY-like_superfamily"/>
</dbReference>
<keyword evidence="5 9" id="KW-0238">DNA-binding</keyword>
<keyword evidence="2 8" id="KW-0597">Phosphoprotein</keyword>
<feature type="domain" description="OmpR/PhoB-type" evidence="11">
    <location>
        <begin position="125"/>
        <end position="225"/>
    </location>
</feature>
<evidence type="ECO:0000313" key="12">
    <source>
        <dbReference type="EMBL" id="MBI5252371.1"/>
    </source>
</evidence>
<dbReference type="EMBL" id="JACRDE010000599">
    <property type="protein sequence ID" value="MBI5252371.1"/>
    <property type="molecule type" value="Genomic_DNA"/>
</dbReference>
<feature type="DNA-binding region" description="OmpR/PhoB-type" evidence="9">
    <location>
        <begin position="125"/>
        <end position="225"/>
    </location>
</feature>
<dbReference type="Pfam" id="PF00486">
    <property type="entry name" value="Trans_reg_C"/>
    <property type="match status" value="1"/>
</dbReference>
<dbReference type="GO" id="GO:0000156">
    <property type="term" value="F:phosphorelay response regulator activity"/>
    <property type="evidence" value="ECO:0007669"/>
    <property type="project" value="TreeGrafter"/>
</dbReference>
<keyword evidence="6" id="KW-0804">Transcription</keyword>
<dbReference type="SMART" id="SM00862">
    <property type="entry name" value="Trans_reg_C"/>
    <property type="match status" value="1"/>
</dbReference>
<dbReference type="InterPro" id="IPR036388">
    <property type="entry name" value="WH-like_DNA-bd_sf"/>
</dbReference>
<dbReference type="PROSITE" id="PS50110">
    <property type="entry name" value="RESPONSE_REGULATORY"/>
    <property type="match status" value="1"/>
</dbReference>
<reference evidence="12" key="1">
    <citation type="submission" date="2020-07" db="EMBL/GenBank/DDBJ databases">
        <title>Huge and variable diversity of episymbiotic CPR bacteria and DPANN archaea in groundwater ecosystems.</title>
        <authorList>
            <person name="He C.Y."/>
            <person name="Keren R."/>
            <person name="Whittaker M."/>
            <person name="Farag I.F."/>
            <person name="Doudna J."/>
            <person name="Cate J.H.D."/>
            <person name="Banfield J.F."/>
        </authorList>
    </citation>
    <scope>NUCLEOTIDE SEQUENCE</scope>
    <source>
        <strain evidence="12">NC_groundwater_1664_Pr3_B-0.1um_52_9</strain>
    </source>
</reference>
<proteinExistence type="predicted"/>
<dbReference type="AlphaFoldDB" id="A0A9D6V9F4"/>
<name>A0A9D6V9F4_9BACT</name>
<evidence type="ECO:0000256" key="6">
    <source>
        <dbReference type="ARBA" id="ARBA00023163"/>
    </source>
</evidence>